<gene>
    <name evidence="4" type="ORF">SAMN06295987_11415</name>
</gene>
<dbReference type="Pfam" id="PF00535">
    <property type="entry name" value="Glycos_transf_2"/>
    <property type="match status" value="1"/>
</dbReference>
<feature type="region of interest" description="Disordered" evidence="1">
    <location>
        <begin position="1"/>
        <end position="23"/>
    </location>
</feature>
<dbReference type="STRING" id="428990.SAMN06295987_11415"/>
<name>A0A1U6ITE9_9SPHN</name>
<keyword evidence="2" id="KW-0812">Transmembrane</keyword>
<feature type="transmembrane region" description="Helical" evidence="2">
    <location>
        <begin position="287"/>
        <end position="307"/>
    </location>
</feature>
<dbReference type="PANTHER" id="PTHR43685:SF2">
    <property type="entry name" value="GLYCOSYLTRANSFERASE 2-LIKE DOMAIN-CONTAINING PROTEIN"/>
    <property type="match status" value="1"/>
</dbReference>
<organism evidence="4 5">
    <name type="scientific">Novosphingobium mathurense</name>
    <dbReference type="NCBI Taxonomy" id="428990"/>
    <lineage>
        <taxon>Bacteria</taxon>
        <taxon>Pseudomonadati</taxon>
        <taxon>Pseudomonadota</taxon>
        <taxon>Alphaproteobacteria</taxon>
        <taxon>Sphingomonadales</taxon>
        <taxon>Sphingomonadaceae</taxon>
        <taxon>Novosphingobium</taxon>
    </lineage>
</organism>
<evidence type="ECO:0000313" key="4">
    <source>
        <dbReference type="EMBL" id="SLK11303.1"/>
    </source>
</evidence>
<sequence length="314" mass="34594">MIDDAQLDHPVPKMEPASHEAAHAPAPRISVIVPVWNRPSDIERCIRSLQQQTLPDSDYEIIIVDNGSTDATPKVARDTGVNVLVEPRPSSYAARNLGLGAATGEYVAFTDSDCTVDADWLAKGLEALDRHPEDAVVAGRIELFSENMATSSPVCEAYERIFAFKQERNVARGAACTANWFCRRAVVQAVGGFRSDLKSGGDFDLTRRLQAAGYPVVFAPEALVLHPARATVPELCSKARRVIGGRMMMKRNRRNPVHWWAGLTIDTMRRFKTLAGERCGLPMRARLSMLLVTLWLAGCWEVLLITLGGEARRA</sequence>
<dbReference type="PANTHER" id="PTHR43685">
    <property type="entry name" value="GLYCOSYLTRANSFERASE"/>
    <property type="match status" value="1"/>
</dbReference>
<dbReference type="InterPro" id="IPR050834">
    <property type="entry name" value="Glycosyltransf_2"/>
</dbReference>
<dbReference type="SUPFAM" id="SSF53448">
    <property type="entry name" value="Nucleotide-diphospho-sugar transferases"/>
    <property type="match status" value="1"/>
</dbReference>
<dbReference type="Proteomes" id="UP000190989">
    <property type="component" value="Unassembled WGS sequence"/>
</dbReference>
<keyword evidence="4" id="KW-0808">Transferase</keyword>
<feature type="compositionally biased region" description="Basic and acidic residues" evidence="1">
    <location>
        <begin position="1"/>
        <end position="22"/>
    </location>
</feature>
<dbReference type="AlphaFoldDB" id="A0A1U6ITE9"/>
<keyword evidence="2" id="KW-1133">Transmembrane helix</keyword>
<keyword evidence="2" id="KW-0472">Membrane</keyword>
<evidence type="ECO:0000256" key="1">
    <source>
        <dbReference type="SAM" id="MobiDB-lite"/>
    </source>
</evidence>
<evidence type="ECO:0000313" key="5">
    <source>
        <dbReference type="Proteomes" id="UP000190989"/>
    </source>
</evidence>
<dbReference type="InterPro" id="IPR001173">
    <property type="entry name" value="Glyco_trans_2-like"/>
</dbReference>
<dbReference type="GO" id="GO:0016740">
    <property type="term" value="F:transferase activity"/>
    <property type="evidence" value="ECO:0007669"/>
    <property type="project" value="UniProtKB-KW"/>
</dbReference>
<dbReference type="InterPro" id="IPR029044">
    <property type="entry name" value="Nucleotide-diphossugar_trans"/>
</dbReference>
<feature type="domain" description="Glycosyltransferase 2-like" evidence="3">
    <location>
        <begin position="30"/>
        <end position="187"/>
    </location>
</feature>
<dbReference type="RefSeq" id="WP_079731895.1">
    <property type="nucleotide sequence ID" value="NZ_FVZE01000014.1"/>
</dbReference>
<dbReference type="Gene3D" id="3.90.550.10">
    <property type="entry name" value="Spore Coat Polysaccharide Biosynthesis Protein SpsA, Chain A"/>
    <property type="match status" value="1"/>
</dbReference>
<protein>
    <submittedName>
        <fullName evidence="4">Glycosyltransferase, GT2 family</fullName>
    </submittedName>
</protein>
<evidence type="ECO:0000256" key="2">
    <source>
        <dbReference type="SAM" id="Phobius"/>
    </source>
</evidence>
<keyword evidence="5" id="KW-1185">Reference proteome</keyword>
<evidence type="ECO:0000259" key="3">
    <source>
        <dbReference type="Pfam" id="PF00535"/>
    </source>
</evidence>
<accession>A0A1U6ITE9</accession>
<proteinExistence type="predicted"/>
<dbReference type="EMBL" id="FVZE01000014">
    <property type="protein sequence ID" value="SLK11303.1"/>
    <property type="molecule type" value="Genomic_DNA"/>
</dbReference>
<reference evidence="5" key="1">
    <citation type="submission" date="2017-02" db="EMBL/GenBank/DDBJ databases">
        <authorList>
            <person name="Varghese N."/>
            <person name="Submissions S."/>
        </authorList>
    </citation>
    <scope>NUCLEOTIDE SEQUENCE [LARGE SCALE GENOMIC DNA]</scope>
    <source>
        <strain evidence="5">SM117</strain>
    </source>
</reference>